<feature type="compositionally biased region" description="Low complexity" evidence="1">
    <location>
        <begin position="88"/>
        <end position="114"/>
    </location>
</feature>
<feature type="region of interest" description="Disordered" evidence="1">
    <location>
        <begin position="81"/>
        <end position="118"/>
    </location>
</feature>
<name>A0A8J3KM41_9ACTN</name>
<reference evidence="2 3" key="1">
    <citation type="submission" date="2021-01" db="EMBL/GenBank/DDBJ databases">
        <title>Whole genome shotgun sequence of Catellatospora coxensis NBRC 107359.</title>
        <authorList>
            <person name="Komaki H."/>
            <person name="Tamura T."/>
        </authorList>
    </citation>
    <scope>NUCLEOTIDE SEQUENCE [LARGE SCALE GENOMIC DNA]</scope>
    <source>
        <strain evidence="2 3">NBRC 107359</strain>
    </source>
</reference>
<dbReference type="AlphaFoldDB" id="A0A8J3KM41"/>
<evidence type="ECO:0000313" key="2">
    <source>
        <dbReference type="EMBL" id="GIG05547.1"/>
    </source>
</evidence>
<dbReference type="Proteomes" id="UP000630887">
    <property type="component" value="Unassembled WGS sequence"/>
</dbReference>
<evidence type="ECO:0000256" key="1">
    <source>
        <dbReference type="SAM" id="MobiDB-lite"/>
    </source>
</evidence>
<organism evidence="2 3">
    <name type="scientific">Catellatospora coxensis</name>
    <dbReference type="NCBI Taxonomy" id="310354"/>
    <lineage>
        <taxon>Bacteria</taxon>
        <taxon>Bacillati</taxon>
        <taxon>Actinomycetota</taxon>
        <taxon>Actinomycetes</taxon>
        <taxon>Micromonosporales</taxon>
        <taxon>Micromonosporaceae</taxon>
        <taxon>Catellatospora</taxon>
    </lineage>
</organism>
<dbReference type="EMBL" id="BONI01000015">
    <property type="protein sequence ID" value="GIG05547.1"/>
    <property type="molecule type" value="Genomic_DNA"/>
</dbReference>
<gene>
    <name evidence="2" type="ORF">Cco03nite_22470</name>
</gene>
<feature type="region of interest" description="Disordered" evidence="1">
    <location>
        <begin position="1"/>
        <end position="48"/>
    </location>
</feature>
<keyword evidence="3" id="KW-1185">Reference proteome</keyword>
<protein>
    <recommendedName>
        <fullName evidence="4">PknH-like protein</fullName>
    </recommendedName>
</protein>
<sequence>MCRATDGGSPVATAAGDLAEQDTQGTGKLAPHGAAGAGREEPEMAMSSRNAQVRRVALGTGRIAVALAVLSALVACGPAPRPVPPAASPTATAQGSAAPTAEPTATPGEPEPSSRCLDRYPAAIPDAVFLPGTLPHENMSDSRLCYTLRPAQPGEEDWPEPDHLPRVCAAPVHASDALIADRRGYTRLFDSDPSEAGLSTVAYDHTVTRYTGTGAVDYLAEVRRDVQRCGAYTRGDATHEYRIVSGPRLGDESLRMTVRRRWVRAQEGMPREATYYVSVVRRGTHVSVVLDHGWEGAATSPAEIFKVMAEAAERTPAS</sequence>
<comment type="caution">
    <text evidence="2">The sequence shown here is derived from an EMBL/GenBank/DDBJ whole genome shotgun (WGS) entry which is preliminary data.</text>
</comment>
<accession>A0A8J3KM41</accession>
<evidence type="ECO:0008006" key="4">
    <source>
        <dbReference type="Google" id="ProtNLM"/>
    </source>
</evidence>
<evidence type="ECO:0000313" key="3">
    <source>
        <dbReference type="Proteomes" id="UP000630887"/>
    </source>
</evidence>
<proteinExistence type="predicted"/>